<keyword evidence="3" id="KW-1185">Reference proteome</keyword>
<name>A0ABP1F557_9FLAO</name>
<protein>
    <submittedName>
        <fullName evidence="2">Uncharacterized protein</fullName>
    </submittedName>
</protein>
<sequence>MPKKGKAKNTVNKAKHTRLMKQKENKLRVEKQRNKERLKAIIKKANEAKEQPENDSTTDH</sequence>
<evidence type="ECO:0000256" key="1">
    <source>
        <dbReference type="SAM" id="MobiDB-lite"/>
    </source>
</evidence>
<organism evidence="2 3">
    <name type="scientific">Tenacibaculum polynesiense</name>
    <dbReference type="NCBI Taxonomy" id="3137857"/>
    <lineage>
        <taxon>Bacteria</taxon>
        <taxon>Pseudomonadati</taxon>
        <taxon>Bacteroidota</taxon>
        <taxon>Flavobacteriia</taxon>
        <taxon>Flavobacteriales</taxon>
        <taxon>Flavobacteriaceae</taxon>
        <taxon>Tenacibaculum</taxon>
    </lineage>
</organism>
<reference evidence="2 3" key="1">
    <citation type="submission" date="2024-05" db="EMBL/GenBank/DDBJ databases">
        <authorList>
            <person name="Duchaud E."/>
        </authorList>
    </citation>
    <scope>NUCLEOTIDE SEQUENCE [LARGE SCALE GENOMIC DNA]</scope>
    <source>
        <strain evidence="2">Ena-SAMPLE-TAB-13-05-2024-13:56:06:370-140308</strain>
    </source>
</reference>
<dbReference type="Proteomes" id="UP001497527">
    <property type="component" value="Unassembled WGS sequence"/>
</dbReference>
<gene>
    <name evidence="2" type="ORF">T190423A01A_40322</name>
</gene>
<proteinExistence type="predicted"/>
<accession>A0ABP1F557</accession>
<feature type="compositionally biased region" description="Basic residues" evidence="1">
    <location>
        <begin position="1"/>
        <end position="20"/>
    </location>
</feature>
<feature type="compositionally biased region" description="Basic and acidic residues" evidence="1">
    <location>
        <begin position="21"/>
        <end position="60"/>
    </location>
</feature>
<dbReference type="EMBL" id="CAXJIO010000013">
    <property type="protein sequence ID" value="CAL2103729.1"/>
    <property type="molecule type" value="Genomic_DNA"/>
</dbReference>
<evidence type="ECO:0000313" key="2">
    <source>
        <dbReference type="EMBL" id="CAL2103729.1"/>
    </source>
</evidence>
<feature type="region of interest" description="Disordered" evidence="1">
    <location>
        <begin position="1"/>
        <end position="60"/>
    </location>
</feature>
<dbReference type="RefSeq" id="WP_348717926.1">
    <property type="nucleotide sequence ID" value="NZ_CAXJIO010000013.1"/>
</dbReference>
<comment type="caution">
    <text evidence="2">The sequence shown here is derived from an EMBL/GenBank/DDBJ whole genome shotgun (WGS) entry which is preliminary data.</text>
</comment>
<evidence type="ECO:0000313" key="3">
    <source>
        <dbReference type="Proteomes" id="UP001497527"/>
    </source>
</evidence>